<evidence type="ECO:0000256" key="7">
    <source>
        <dbReference type="ARBA" id="ARBA00022679"/>
    </source>
</evidence>
<dbReference type="SUPFAM" id="SSF51690">
    <property type="entry name" value="Nicotinate/Quinolinate PRTase C-terminal domain-like"/>
    <property type="match status" value="1"/>
</dbReference>
<dbReference type="InterPro" id="IPR006405">
    <property type="entry name" value="Nic_PRibTrfase_pncB"/>
</dbReference>
<evidence type="ECO:0000313" key="13">
    <source>
        <dbReference type="EMBL" id="MCS3678079.1"/>
    </source>
</evidence>
<evidence type="ECO:0000259" key="12">
    <source>
        <dbReference type="Pfam" id="PF17956"/>
    </source>
</evidence>
<evidence type="ECO:0000256" key="1">
    <source>
        <dbReference type="ARBA" id="ARBA00004952"/>
    </source>
</evidence>
<dbReference type="PANTHER" id="PTHR11098">
    <property type="entry name" value="NICOTINATE PHOSPHORIBOSYLTRANSFERASE"/>
    <property type="match status" value="1"/>
</dbReference>
<dbReference type="GO" id="GO:0047280">
    <property type="term" value="F:nicotinamide phosphoribosyltransferase activity"/>
    <property type="evidence" value="ECO:0007669"/>
    <property type="project" value="UniProtKB-ARBA"/>
</dbReference>
<dbReference type="Gene3D" id="3.20.20.70">
    <property type="entry name" value="Aldolase class I"/>
    <property type="match status" value="1"/>
</dbReference>
<dbReference type="NCBIfam" id="NF009131">
    <property type="entry name" value="PRK12484.1"/>
    <property type="match status" value="1"/>
</dbReference>
<comment type="similarity">
    <text evidence="2 9">Belongs to the NAPRTase family.</text>
</comment>
<dbReference type="GO" id="GO:0005829">
    <property type="term" value="C:cytosol"/>
    <property type="evidence" value="ECO:0007669"/>
    <property type="project" value="TreeGrafter"/>
</dbReference>
<keyword evidence="5 9" id="KW-0436">Ligase</keyword>
<name>A0A9X2PWZ0_9BACT</name>
<dbReference type="FunFam" id="3.20.20.70:FF:000076">
    <property type="entry name" value="Nicotinate phosphoribosyltransferase"/>
    <property type="match status" value="1"/>
</dbReference>
<dbReference type="InterPro" id="IPR007229">
    <property type="entry name" value="Nic_PRibTrfase-Fam"/>
</dbReference>
<sequence>MPFDDQLRPDTSALYTDLYQLTMLQAYWREDMDEPAVFDLFVRRLKDRHYLVACGLEQALEFLETLSFSEAALDHLATQDPFEPAFLDWLADFEFTGDVYAVPEGTPVFPDEPLVEVVAPIGEAQLAETFLLNQITFQTTIASKASRIVEAAQLDGEDRLVADFGMRRTHGTDAAVKGARAAYVAGIDATSNVAAGQAYDLPVTGTMAHSYVEAHDSEVEAFRAFSALYPETILLVDTYDTLDGVRKVINLMNETGDEVQVRGIRLDSGDLAELARSSRTLLDEAGLADVMIFASGGLDEHTIADLLDRGAPIDGFGVGTRMGTSADQPALDTAYKLSGYAGTPRMKLAPEKSNLPGRKQVVRQYEDGTAVRDVIATEDEQTNGAPLLERVMADGKRTEAGAPRPLSAIREHAAARLDELPSRLRAPTANPEDYDVVLSDALEKRVADTRDALAETMAAEAA</sequence>
<dbReference type="PANTHER" id="PTHR11098:SF1">
    <property type="entry name" value="NICOTINATE PHOSPHORIBOSYLTRANSFERASE"/>
    <property type="match status" value="1"/>
</dbReference>
<dbReference type="Gene3D" id="3.20.140.10">
    <property type="entry name" value="nicotinate phosphoribosyltransferase"/>
    <property type="match status" value="1"/>
</dbReference>
<organism evidence="13 14">
    <name type="scientific">Salinibacter ruber</name>
    <dbReference type="NCBI Taxonomy" id="146919"/>
    <lineage>
        <taxon>Bacteria</taxon>
        <taxon>Pseudomonadati</taxon>
        <taxon>Rhodothermota</taxon>
        <taxon>Rhodothermia</taxon>
        <taxon>Rhodothermales</taxon>
        <taxon>Salinibacteraceae</taxon>
        <taxon>Salinibacter</taxon>
    </lineage>
</organism>
<evidence type="ECO:0000259" key="10">
    <source>
        <dbReference type="Pfam" id="PF04095"/>
    </source>
</evidence>
<dbReference type="InterPro" id="IPR036068">
    <property type="entry name" value="Nicotinate_pribotase-like_C"/>
</dbReference>
<dbReference type="NCBIfam" id="TIGR01513">
    <property type="entry name" value="NAPRTase_put"/>
    <property type="match status" value="1"/>
</dbReference>
<dbReference type="RefSeq" id="WP_259080447.1">
    <property type="nucleotide sequence ID" value="NZ_JANUAU010000006.1"/>
</dbReference>
<evidence type="ECO:0000256" key="8">
    <source>
        <dbReference type="ARBA" id="ARBA00048668"/>
    </source>
</evidence>
<comment type="pathway">
    <text evidence="1 9">Cofactor biosynthesis; NAD(+) biosynthesis; nicotinate D-ribonucleotide from nicotinate: step 1/1.</text>
</comment>
<proteinExistence type="inferred from homology"/>
<dbReference type="EMBL" id="JANUAU010000006">
    <property type="protein sequence ID" value="MCS3678079.1"/>
    <property type="molecule type" value="Genomic_DNA"/>
</dbReference>
<dbReference type="GO" id="GO:0004516">
    <property type="term" value="F:nicotinate phosphoribosyltransferase activity"/>
    <property type="evidence" value="ECO:0007669"/>
    <property type="project" value="UniProtKB-UniRule"/>
</dbReference>
<evidence type="ECO:0000313" key="14">
    <source>
        <dbReference type="Proteomes" id="UP001155027"/>
    </source>
</evidence>
<dbReference type="CDD" id="cd01570">
    <property type="entry name" value="NAPRTase_A"/>
    <property type="match status" value="1"/>
</dbReference>
<dbReference type="Pfam" id="PF17956">
    <property type="entry name" value="NAPRTase_C"/>
    <property type="match status" value="1"/>
</dbReference>
<dbReference type="Pfam" id="PF17767">
    <property type="entry name" value="NAPRTase_N"/>
    <property type="match status" value="1"/>
</dbReference>
<feature type="domain" description="Nicotinate phosphoribosyltransferase N-terminal" evidence="11">
    <location>
        <begin position="14"/>
        <end position="135"/>
    </location>
</feature>
<evidence type="ECO:0000256" key="6">
    <source>
        <dbReference type="ARBA" id="ARBA00022642"/>
    </source>
</evidence>
<dbReference type="Proteomes" id="UP001155027">
    <property type="component" value="Unassembled WGS sequence"/>
</dbReference>
<comment type="function">
    <text evidence="9">Catalyzes the first step in the biosynthesis of NAD from nicotinic acid, the ATP-dependent synthesis of beta-nicotinate D-ribonucleotide from nicotinate and 5-phospho-D-ribose 1-phosphate.</text>
</comment>
<dbReference type="GO" id="GO:0034355">
    <property type="term" value="P:NAD+ biosynthetic process via the salvage pathway"/>
    <property type="evidence" value="ECO:0007669"/>
    <property type="project" value="TreeGrafter"/>
</dbReference>
<reference evidence="13" key="1">
    <citation type="submission" date="2022-08" db="EMBL/GenBank/DDBJ databases">
        <title>Genomic Encyclopedia of Type Strains, Phase V (KMG-V): Genome sequencing to study the core and pangenomes of soil and plant-associated prokaryotes.</title>
        <authorList>
            <person name="Whitman W."/>
        </authorList>
    </citation>
    <scope>NUCLEOTIDE SEQUENCE</scope>
    <source>
        <strain evidence="13">0</strain>
    </source>
</reference>
<dbReference type="Pfam" id="PF04095">
    <property type="entry name" value="NAPRTase"/>
    <property type="match status" value="1"/>
</dbReference>
<dbReference type="InterPro" id="IPR041619">
    <property type="entry name" value="NAPRTase_C"/>
</dbReference>
<keyword evidence="13" id="KW-0328">Glycosyltransferase</keyword>
<dbReference type="InterPro" id="IPR040727">
    <property type="entry name" value="NAPRTase_N"/>
</dbReference>
<dbReference type="PIRSF" id="PIRSF000484">
    <property type="entry name" value="NAPRT"/>
    <property type="match status" value="1"/>
</dbReference>
<evidence type="ECO:0000259" key="11">
    <source>
        <dbReference type="Pfam" id="PF17767"/>
    </source>
</evidence>
<comment type="caution">
    <text evidence="13">The sequence shown here is derived from an EMBL/GenBank/DDBJ whole genome shotgun (WGS) entry which is preliminary data.</text>
</comment>
<evidence type="ECO:0000256" key="4">
    <source>
        <dbReference type="ARBA" id="ARBA00022553"/>
    </source>
</evidence>
<gene>
    <name evidence="13" type="ORF">GGP71_002009</name>
</gene>
<dbReference type="EC" id="6.3.4.21" evidence="3 9"/>
<feature type="domain" description="Nicotinate/nicotinamide phosphoribosyltransferase" evidence="10">
    <location>
        <begin position="161"/>
        <end position="337"/>
    </location>
</feature>
<dbReference type="SUPFAM" id="SSF54675">
    <property type="entry name" value="Nicotinate/Quinolinate PRTase N-terminal domain-like"/>
    <property type="match status" value="1"/>
</dbReference>
<evidence type="ECO:0000256" key="2">
    <source>
        <dbReference type="ARBA" id="ARBA00010897"/>
    </source>
</evidence>
<comment type="PTM">
    <text evidence="9">Transiently phosphorylated on a His residue during the reaction cycle. Phosphorylation strongly increases the affinity for substrates and increases the rate of nicotinate D-ribonucleotide production. Dephosphorylation regenerates the low-affinity form of the enzyme, leading to product release.</text>
</comment>
<dbReference type="AlphaFoldDB" id="A0A9X2PWZ0"/>
<evidence type="ECO:0000256" key="9">
    <source>
        <dbReference type="RuleBase" id="RU365100"/>
    </source>
</evidence>
<keyword evidence="6 9" id="KW-0662">Pyridine nucleotide biosynthesis</keyword>
<evidence type="ECO:0000256" key="5">
    <source>
        <dbReference type="ARBA" id="ARBA00022598"/>
    </source>
</evidence>
<keyword evidence="4" id="KW-0597">Phosphoprotein</keyword>
<dbReference type="InterPro" id="IPR041525">
    <property type="entry name" value="N/Namide_PRibTrfase"/>
</dbReference>
<protein>
    <recommendedName>
        <fullName evidence="3 9">Nicotinate phosphoribosyltransferase</fullName>
        <ecNumber evidence="3 9">6.3.4.21</ecNumber>
    </recommendedName>
</protein>
<dbReference type="InterPro" id="IPR013785">
    <property type="entry name" value="Aldolase_TIM"/>
</dbReference>
<feature type="domain" description="Nicotinate phosphoribosyltransferase C-terminal" evidence="12">
    <location>
        <begin position="386"/>
        <end position="444"/>
    </location>
</feature>
<dbReference type="NCBIfam" id="NF006696">
    <property type="entry name" value="PRK09243.1-3"/>
    <property type="match status" value="1"/>
</dbReference>
<evidence type="ECO:0000256" key="3">
    <source>
        <dbReference type="ARBA" id="ARBA00013236"/>
    </source>
</evidence>
<accession>A0A9X2PWZ0</accession>
<comment type="catalytic activity">
    <reaction evidence="8 9">
        <text>5-phospho-alpha-D-ribose 1-diphosphate + nicotinate + ATP + H2O = nicotinate beta-D-ribonucleotide + ADP + phosphate + diphosphate</text>
        <dbReference type="Rhea" id="RHEA:36163"/>
        <dbReference type="ChEBI" id="CHEBI:15377"/>
        <dbReference type="ChEBI" id="CHEBI:30616"/>
        <dbReference type="ChEBI" id="CHEBI:32544"/>
        <dbReference type="ChEBI" id="CHEBI:33019"/>
        <dbReference type="ChEBI" id="CHEBI:43474"/>
        <dbReference type="ChEBI" id="CHEBI:57502"/>
        <dbReference type="ChEBI" id="CHEBI:58017"/>
        <dbReference type="ChEBI" id="CHEBI:456216"/>
        <dbReference type="EC" id="6.3.4.21"/>
    </reaction>
</comment>
<keyword evidence="7 9" id="KW-0808">Transferase</keyword>